<evidence type="ECO:0000313" key="2">
    <source>
        <dbReference type="EMBL" id="OTG02600.1"/>
    </source>
</evidence>
<evidence type="ECO:0000256" key="1">
    <source>
        <dbReference type="SAM" id="MobiDB-lite"/>
    </source>
</evidence>
<sequence>MTSRSARLFYNLLIRSETYQNPKTTFTEQGASAGQANGEEKVNWSSSPVLTKKHNGRW</sequence>
<dbReference type="Proteomes" id="UP000215914">
    <property type="component" value="Chromosome 13"/>
</dbReference>
<name>A0A251SUU5_HELAN</name>
<protein>
    <submittedName>
        <fullName evidence="2">Uncharacterized protein</fullName>
    </submittedName>
</protein>
<keyword evidence="3" id="KW-1185">Reference proteome</keyword>
<evidence type="ECO:0000313" key="3">
    <source>
        <dbReference type="Proteomes" id="UP000215914"/>
    </source>
</evidence>
<dbReference type="EMBL" id="CM007902">
    <property type="protein sequence ID" value="OTG02600.1"/>
    <property type="molecule type" value="Genomic_DNA"/>
</dbReference>
<proteinExistence type="predicted"/>
<organism evidence="2 3">
    <name type="scientific">Helianthus annuus</name>
    <name type="common">Common sunflower</name>
    <dbReference type="NCBI Taxonomy" id="4232"/>
    <lineage>
        <taxon>Eukaryota</taxon>
        <taxon>Viridiplantae</taxon>
        <taxon>Streptophyta</taxon>
        <taxon>Embryophyta</taxon>
        <taxon>Tracheophyta</taxon>
        <taxon>Spermatophyta</taxon>
        <taxon>Magnoliopsida</taxon>
        <taxon>eudicotyledons</taxon>
        <taxon>Gunneridae</taxon>
        <taxon>Pentapetalae</taxon>
        <taxon>asterids</taxon>
        <taxon>campanulids</taxon>
        <taxon>Asterales</taxon>
        <taxon>Asteraceae</taxon>
        <taxon>Asteroideae</taxon>
        <taxon>Heliantheae alliance</taxon>
        <taxon>Heliantheae</taxon>
        <taxon>Helianthus</taxon>
    </lineage>
</organism>
<accession>A0A251SUU5</accession>
<gene>
    <name evidence="2" type="ORF">HannXRQ_Chr13g0414911</name>
</gene>
<reference evidence="3" key="1">
    <citation type="journal article" date="2017" name="Nature">
        <title>The sunflower genome provides insights into oil metabolism, flowering and Asterid evolution.</title>
        <authorList>
            <person name="Badouin H."/>
            <person name="Gouzy J."/>
            <person name="Grassa C.J."/>
            <person name="Murat F."/>
            <person name="Staton S.E."/>
            <person name="Cottret L."/>
            <person name="Lelandais-Briere C."/>
            <person name="Owens G.L."/>
            <person name="Carrere S."/>
            <person name="Mayjonade B."/>
            <person name="Legrand L."/>
            <person name="Gill N."/>
            <person name="Kane N.C."/>
            <person name="Bowers J.E."/>
            <person name="Hubner S."/>
            <person name="Bellec A."/>
            <person name="Berard A."/>
            <person name="Berges H."/>
            <person name="Blanchet N."/>
            <person name="Boniface M.C."/>
            <person name="Brunel D."/>
            <person name="Catrice O."/>
            <person name="Chaidir N."/>
            <person name="Claudel C."/>
            <person name="Donnadieu C."/>
            <person name="Faraut T."/>
            <person name="Fievet G."/>
            <person name="Helmstetter N."/>
            <person name="King M."/>
            <person name="Knapp S.J."/>
            <person name="Lai Z."/>
            <person name="Le Paslier M.C."/>
            <person name="Lippi Y."/>
            <person name="Lorenzon L."/>
            <person name="Mandel J.R."/>
            <person name="Marage G."/>
            <person name="Marchand G."/>
            <person name="Marquand E."/>
            <person name="Bret-Mestries E."/>
            <person name="Morien E."/>
            <person name="Nambeesan S."/>
            <person name="Nguyen T."/>
            <person name="Pegot-Espagnet P."/>
            <person name="Pouilly N."/>
            <person name="Raftis F."/>
            <person name="Sallet E."/>
            <person name="Schiex T."/>
            <person name="Thomas J."/>
            <person name="Vandecasteele C."/>
            <person name="Vares D."/>
            <person name="Vear F."/>
            <person name="Vautrin S."/>
            <person name="Crespi M."/>
            <person name="Mangin B."/>
            <person name="Burke J.M."/>
            <person name="Salse J."/>
            <person name="Munos S."/>
            <person name="Vincourt P."/>
            <person name="Rieseberg L.H."/>
            <person name="Langlade N.B."/>
        </authorList>
    </citation>
    <scope>NUCLEOTIDE SEQUENCE [LARGE SCALE GENOMIC DNA]</scope>
    <source>
        <strain evidence="3">cv. SF193</strain>
    </source>
</reference>
<feature type="region of interest" description="Disordered" evidence="1">
    <location>
        <begin position="27"/>
        <end position="58"/>
    </location>
</feature>
<dbReference type="AlphaFoldDB" id="A0A251SUU5"/>
<dbReference type="InParanoid" id="A0A251SUU5"/>